<evidence type="ECO:0000313" key="1">
    <source>
        <dbReference type="EMBL" id="AUB36466.1"/>
    </source>
</evidence>
<dbReference type="EMBL" id="CP024785">
    <property type="protein sequence ID" value="AUB36466.1"/>
    <property type="molecule type" value="Genomic_DNA"/>
</dbReference>
<accession>A0A2K8SLW3</accession>
<keyword evidence="2" id="KW-1185">Reference proteome</keyword>
<dbReference type="KEGG" id="nfl:COO91_02378"/>
<name>A0A2K8SLW3_9NOSO</name>
<evidence type="ECO:0000313" key="2">
    <source>
        <dbReference type="Proteomes" id="UP000232003"/>
    </source>
</evidence>
<organism evidence="1 2">
    <name type="scientific">Nostoc flagelliforme CCNUN1</name>
    <dbReference type="NCBI Taxonomy" id="2038116"/>
    <lineage>
        <taxon>Bacteria</taxon>
        <taxon>Bacillati</taxon>
        <taxon>Cyanobacteriota</taxon>
        <taxon>Cyanophyceae</taxon>
        <taxon>Nostocales</taxon>
        <taxon>Nostocaceae</taxon>
        <taxon>Nostoc</taxon>
    </lineage>
</organism>
<gene>
    <name evidence="1" type="ORF">COO91_02378</name>
</gene>
<dbReference type="Proteomes" id="UP000232003">
    <property type="component" value="Chromosome"/>
</dbReference>
<proteinExistence type="predicted"/>
<reference evidence="1 2" key="1">
    <citation type="submission" date="2017-11" db="EMBL/GenBank/DDBJ databases">
        <title>Complete genome of a free-living desiccation-tolerant cyanobacterium and its photosynthetic adaptation to extreme terrestrial habitat.</title>
        <authorList>
            <person name="Shang J."/>
        </authorList>
    </citation>
    <scope>NUCLEOTIDE SEQUENCE [LARGE SCALE GENOMIC DNA]</scope>
    <source>
        <strain evidence="1 2">CCNUN1</strain>
    </source>
</reference>
<sequence length="39" mass="4184">MTVTTFKPAAIAGYKSIYTTQAVARVIIKIIKIKMANGA</sequence>
<dbReference type="AlphaFoldDB" id="A0A2K8SLW3"/>
<protein>
    <submittedName>
        <fullName evidence="1">Uncharacterized protein</fullName>
    </submittedName>
</protein>